<accession>A0AAE0PIT4</accession>
<dbReference type="Proteomes" id="UP001281003">
    <property type="component" value="Unassembled WGS sequence"/>
</dbReference>
<dbReference type="EMBL" id="JAUTDP010000003">
    <property type="protein sequence ID" value="KAK3400798.1"/>
    <property type="molecule type" value="Genomic_DNA"/>
</dbReference>
<reference evidence="2" key="2">
    <citation type="submission" date="2023-07" db="EMBL/GenBank/DDBJ databases">
        <authorList>
            <consortium name="Lawrence Berkeley National Laboratory"/>
            <person name="Haridas S."/>
            <person name="Hensen N."/>
            <person name="Bonometti L."/>
            <person name="Westerberg I."/>
            <person name="Brannstrom I.O."/>
            <person name="Guillou S."/>
            <person name="Cros-Aarteil S."/>
            <person name="Calhoun S."/>
            <person name="Kuo A."/>
            <person name="Mondo S."/>
            <person name="Pangilinan J."/>
            <person name="Riley R."/>
            <person name="LaButti K."/>
            <person name="Andreopoulos B."/>
            <person name="Lipzen A."/>
            <person name="Chen C."/>
            <person name="Yanf M."/>
            <person name="Daum C."/>
            <person name="Ng V."/>
            <person name="Clum A."/>
            <person name="Steindorff A."/>
            <person name="Ohm R."/>
            <person name="Martin F."/>
            <person name="Silar P."/>
            <person name="Natvig D."/>
            <person name="Lalanne C."/>
            <person name="Gautier V."/>
            <person name="Ament-velasquez S.L."/>
            <person name="Kruys A."/>
            <person name="Hutchinson M.I."/>
            <person name="Powell A.J."/>
            <person name="Barry K."/>
            <person name="Miller A.N."/>
            <person name="Grigoriev I.V."/>
            <person name="Debuchy R."/>
            <person name="Gladieux P."/>
            <person name="Thoren M.H."/>
            <person name="Johannesson H."/>
        </authorList>
    </citation>
    <scope>NUCLEOTIDE SEQUENCE</scope>
    <source>
        <strain evidence="2">FGSC 1904</strain>
    </source>
</reference>
<sequence>MTNAQSSLASQESERNDNPRDAIVAAPSQSILAALLSVYDNGNVELKSFIDKSVSYFSAVASFQSNQTRSVSTTTATTTPKTTNTDSSKETSGDNPPSKRKATEKLDEEPKNKSKQPEEKLKVCRHCKKEFDPEAKRRGGFIHCKSHPGVLKINSNSSAWRGAGFPVPLNLFSMSSTLDTAEWRMNLPDGFKWDCCLQIGPSEGCESRYYHEATLEANE</sequence>
<dbReference type="PANTHER" id="PTHR38167:SF1">
    <property type="entry name" value="C2H2-TYPE DOMAIN-CONTAINING PROTEIN"/>
    <property type="match status" value="1"/>
</dbReference>
<evidence type="ECO:0000313" key="2">
    <source>
        <dbReference type="EMBL" id="KAK3400798.1"/>
    </source>
</evidence>
<name>A0AAE0PIT4_SORBR</name>
<comment type="caution">
    <text evidence="2">The sequence shown here is derived from an EMBL/GenBank/DDBJ whole genome shotgun (WGS) entry which is preliminary data.</text>
</comment>
<feature type="compositionally biased region" description="Basic and acidic residues" evidence="1">
    <location>
        <begin position="101"/>
        <end position="119"/>
    </location>
</feature>
<keyword evidence="3" id="KW-1185">Reference proteome</keyword>
<feature type="region of interest" description="Disordered" evidence="1">
    <location>
        <begin position="67"/>
        <end position="119"/>
    </location>
</feature>
<protein>
    <submittedName>
        <fullName evidence="2">Uncharacterized protein</fullName>
    </submittedName>
</protein>
<dbReference type="PANTHER" id="PTHR38167">
    <property type="entry name" value="C2H2-TYPE DOMAIN-CONTAINING PROTEIN"/>
    <property type="match status" value="1"/>
</dbReference>
<evidence type="ECO:0000313" key="3">
    <source>
        <dbReference type="Proteomes" id="UP001281003"/>
    </source>
</evidence>
<evidence type="ECO:0000256" key="1">
    <source>
        <dbReference type="SAM" id="MobiDB-lite"/>
    </source>
</evidence>
<gene>
    <name evidence="2" type="ORF">B0T20DRAFT_494884</name>
</gene>
<feature type="compositionally biased region" description="Polar residues" evidence="1">
    <location>
        <begin position="1"/>
        <end position="11"/>
    </location>
</feature>
<feature type="region of interest" description="Disordered" evidence="1">
    <location>
        <begin position="1"/>
        <end position="22"/>
    </location>
</feature>
<feature type="compositionally biased region" description="Low complexity" evidence="1">
    <location>
        <begin position="68"/>
        <end position="86"/>
    </location>
</feature>
<organism evidence="2 3">
    <name type="scientific">Sordaria brevicollis</name>
    <dbReference type="NCBI Taxonomy" id="83679"/>
    <lineage>
        <taxon>Eukaryota</taxon>
        <taxon>Fungi</taxon>
        <taxon>Dikarya</taxon>
        <taxon>Ascomycota</taxon>
        <taxon>Pezizomycotina</taxon>
        <taxon>Sordariomycetes</taxon>
        <taxon>Sordariomycetidae</taxon>
        <taxon>Sordariales</taxon>
        <taxon>Sordariaceae</taxon>
        <taxon>Sordaria</taxon>
    </lineage>
</organism>
<reference evidence="2" key="1">
    <citation type="journal article" date="2023" name="Mol. Phylogenet. Evol.">
        <title>Genome-scale phylogeny and comparative genomics of the fungal order Sordariales.</title>
        <authorList>
            <person name="Hensen N."/>
            <person name="Bonometti L."/>
            <person name="Westerberg I."/>
            <person name="Brannstrom I.O."/>
            <person name="Guillou S."/>
            <person name="Cros-Aarteil S."/>
            <person name="Calhoun S."/>
            <person name="Haridas S."/>
            <person name="Kuo A."/>
            <person name="Mondo S."/>
            <person name="Pangilinan J."/>
            <person name="Riley R."/>
            <person name="LaButti K."/>
            <person name="Andreopoulos B."/>
            <person name="Lipzen A."/>
            <person name="Chen C."/>
            <person name="Yan M."/>
            <person name="Daum C."/>
            <person name="Ng V."/>
            <person name="Clum A."/>
            <person name="Steindorff A."/>
            <person name="Ohm R.A."/>
            <person name="Martin F."/>
            <person name="Silar P."/>
            <person name="Natvig D.O."/>
            <person name="Lalanne C."/>
            <person name="Gautier V."/>
            <person name="Ament-Velasquez S.L."/>
            <person name="Kruys A."/>
            <person name="Hutchinson M.I."/>
            <person name="Powell A.J."/>
            <person name="Barry K."/>
            <person name="Miller A.N."/>
            <person name="Grigoriev I.V."/>
            <person name="Debuchy R."/>
            <person name="Gladieux P."/>
            <person name="Hiltunen Thoren M."/>
            <person name="Johannesson H."/>
        </authorList>
    </citation>
    <scope>NUCLEOTIDE SEQUENCE</scope>
    <source>
        <strain evidence="2">FGSC 1904</strain>
    </source>
</reference>
<dbReference type="AlphaFoldDB" id="A0AAE0PIT4"/>
<proteinExistence type="predicted"/>